<accession>A0A225UXV9</accession>
<keyword evidence="3" id="KW-1185">Reference proteome</keyword>
<organism evidence="2 3">
    <name type="scientific">Phytophthora megakarya</name>
    <dbReference type="NCBI Taxonomy" id="4795"/>
    <lineage>
        <taxon>Eukaryota</taxon>
        <taxon>Sar</taxon>
        <taxon>Stramenopiles</taxon>
        <taxon>Oomycota</taxon>
        <taxon>Peronosporomycetes</taxon>
        <taxon>Peronosporales</taxon>
        <taxon>Peronosporaceae</taxon>
        <taxon>Phytophthora</taxon>
    </lineage>
</organism>
<evidence type="ECO:0000259" key="1">
    <source>
        <dbReference type="Pfam" id="PF00856"/>
    </source>
</evidence>
<dbReference type="EMBL" id="NBNE01009484">
    <property type="protein sequence ID" value="OWY98365.1"/>
    <property type="molecule type" value="Genomic_DNA"/>
</dbReference>
<name>A0A225UXV9_9STRA</name>
<dbReference type="InterPro" id="IPR001214">
    <property type="entry name" value="SET_dom"/>
</dbReference>
<dbReference type="Pfam" id="PF00856">
    <property type="entry name" value="SET"/>
    <property type="match status" value="1"/>
</dbReference>
<feature type="non-terminal residue" evidence="2">
    <location>
        <position position="1"/>
    </location>
</feature>
<dbReference type="OrthoDB" id="126103at2759"/>
<evidence type="ECO:0000313" key="2">
    <source>
        <dbReference type="EMBL" id="OWY98365.1"/>
    </source>
</evidence>
<dbReference type="SUPFAM" id="SSF82199">
    <property type="entry name" value="SET domain"/>
    <property type="match status" value="1"/>
</dbReference>
<comment type="caution">
    <text evidence="2">The sequence shown here is derived from an EMBL/GenBank/DDBJ whole genome shotgun (WGS) entry which is preliminary data.</text>
</comment>
<proteinExistence type="predicted"/>
<dbReference type="Proteomes" id="UP000198211">
    <property type="component" value="Unassembled WGS sequence"/>
</dbReference>
<dbReference type="CDD" id="cd08161">
    <property type="entry name" value="SET"/>
    <property type="match status" value="1"/>
</dbReference>
<feature type="domain" description="SET" evidence="1">
    <location>
        <begin position="2"/>
        <end position="49"/>
    </location>
</feature>
<dbReference type="AlphaFoldDB" id="A0A225UXV9"/>
<protein>
    <recommendedName>
        <fullName evidence="1">SET domain-containing protein</fullName>
    </recommendedName>
</protein>
<evidence type="ECO:0000313" key="3">
    <source>
        <dbReference type="Proteomes" id="UP000198211"/>
    </source>
</evidence>
<dbReference type="InterPro" id="IPR046341">
    <property type="entry name" value="SET_dom_sf"/>
</dbReference>
<sequence length="75" mass="8246">RCGSITRFLSHCCTPNAALVELQNGPNVKVLVRMLKDSRAGARITIHYGDETWFTCMCEQCWASSAQDALQDGVA</sequence>
<dbReference type="Gene3D" id="2.170.270.10">
    <property type="entry name" value="SET domain"/>
    <property type="match status" value="1"/>
</dbReference>
<gene>
    <name evidence="2" type="ORF">PHMEG_00030890</name>
</gene>
<reference evidence="3" key="1">
    <citation type="submission" date="2017-03" db="EMBL/GenBank/DDBJ databases">
        <title>Phytopthora megakarya and P. palmivora, two closely related causual agents of cacao black pod achieved similar genome size and gene model numbers by different mechanisms.</title>
        <authorList>
            <person name="Ali S."/>
            <person name="Shao J."/>
            <person name="Larry D.J."/>
            <person name="Kronmiller B."/>
            <person name="Shen D."/>
            <person name="Strem M.D."/>
            <person name="Melnick R.L."/>
            <person name="Guiltinan M.J."/>
            <person name="Tyler B.M."/>
            <person name="Meinhardt L.W."/>
            <person name="Bailey B.A."/>
        </authorList>
    </citation>
    <scope>NUCLEOTIDE SEQUENCE [LARGE SCALE GENOMIC DNA]</scope>
    <source>
        <strain evidence="3">zdho120</strain>
    </source>
</reference>